<evidence type="ECO:0000256" key="4">
    <source>
        <dbReference type="ARBA" id="ARBA00022737"/>
    </source>
</evidence>
<dbReference type="GO" id="GO:0015250">
    <property type="term" value="F:water channel activity"/>
    <property type="evidence" value="ECO:0007669"/>
    <property type="project" value="TreeGrafter"/>
</dbReference>
<dbReference type="GO" id="GO:0005886">
    <property type="term" value="C:plasma membrane"/>
    <property type="evidence" value="ECO:0007669"/>
    <property type="project" value="TreeGrafter"/>
</dbReference>
<gene>
    <name evidence="12" type="ORF">HMPREF1541_09539</name>
</gene>
<dbReference type="SUPFAM" id="SSF81338">
    <property type="entry name" value="Aquaporin-like"/>
    <property type="match status" value="1"/>
</dbReference>
<evidence type="ECO:0000313" key="13">
    <source>
        <dbReference type="Proteomes" id="UP000030752"/>
    </source>
</evidence>
<reference evidence="12 13" key="1">
    <citation type="submission" date="2013-03" db="EMBL/GenBank/DDBJ databases">
        <title>The Genome Sequence of Phialophora europaea CBS 101466.</title>
        <authorList>
            <consortium name="The Broad Institute Genomics Platform"/>
            <person name="Cuomo C."/>
            <person name="de Hoog S."/>
            <person name="Gorbushina A."/>
            <person name="Walker B."/>
            <person name="Young S.K."/>
            <person name="Zeng Q."/>
            <person name="Gargeya S."/>
            <person name="Fitzgerald M."/>
            <person name="Haas B."/>
            <person name="Abouelleil A."/>
            <person name="Allen A.W."/>
            <person name="Alvarado L."/>
            <person name="Arachchi H.M."/>
            <person name="Berlin A.M."/>
            <person name="Chapman S.B."/>
            <person name="Gainer-Dewar J."/>
            <person name="Goldberg J."/>
            <person name="Griggs A."/>
            <person name="Gujja S."/>
            <person name="Hansen M."/>
            <person name="Howarth C."/>
            <person name="Imamovic A."/>
            <person name="Ireland A."/>
            <person name="Larimer J."/>
            <person name="McCowan C."/>
            <person name="Murphy C."/>
            <person name="Pearson M."/>
            <person name="Poon T.W."/>
            <person name="Priest M."/>
            <person name="Roberts A."/>
            <person name="Saif S."/>
            <person name="Shea T."/>
            <person name="Sisk P."/>
            <person name="Sykes S."/>
            <person name="Wortman J."/>
            <person name="Nusbaum C."/>
            <person name="Birren B."/>
        </authorList>
    </citation>
    <scope>NUCLEOTIDE SEQUENCE [LARGE SCALE GENOMIC DNA]</scope>
    <source>
        <strain evidence="12 13">CBS 101466</strain>
    </source>
</reference>
<dbReference type="Gene3D" id="1.20.1080.10">
    <property type="entry name" value="Glycerol uptake facilitator protein"/>
    <property type="match status" value="1"/>
</dbReference>
<dbReference type="AlphaFoldDB" id="W2SAE8"/>
<dbReference type="VEuPathDB" id="FungiDB:HMPREF1541_09539"/>
<feature type="transmembrane region" description="Helical" evidence="11">
    <location>
        <begin position="144"/>
        <end position="163"/>
    </location>
</feature>
<organism evidence="12 13">
    <name type="scientific">Cyphellophora europaea (strain CBS 101466)</name>
    <name type="common">Phialophora europaea</name>
    <dbReference type="NCBI Taxonomy" id="1220924"/>
    <lineage>
        <taxon>Eukaryota</taxon>
        <taxon>Fungi</taxon>
        <taxon>Dikarya</taxon>
        <taxon>Ascomycota</taxon>
        <taxon>Pezizomycotina</taxon>
        <taxon>Eurotiomycetes</taxon>
        <taxon>Chaetothyriomycetidae</taxon>
        <taxon>Chaetothyriales</taxon>
        <taxon>Cyphellophoraceae</taxon>
        <taxon>Cyphellophora</taxon>
    </lineage>
</organism>
<dbReference type="InterPro" id="IPR023271">
    <property type="entry name" value="Aquaporin-like"/>
</dbReference>
<protein>
    <recommendedName>
        <fullName evidence="14">Aquaporin</fullName>
    </recommendedName>
</protein>
<evidence type="ECO:0000256" key="5">
    <source>
        <dbReference type="ARBA" id="ARBA00022989"/>
    </source>
</evidence>
<feature type="transmembrane region" description="Helical" evidence="11">
    <location>
        <begin position="170"/>
        <end position="190"/>
    </location>
</feature>
<evidence type="ECO:0000256" key="9">
    <source>
        <dbReference type="RuleBase" id="RU000477"/>
    </source>
</evidence>
<evidence type="ECO:0000256" key="10">
    <source>
        <dbReference type="SAM" id="MobiDB-lite"/>
    </source>
</evidence>
<dbReference type="FunCoup" id="W2SAE8">
    <property type="interactions" value="244"/>
</dbReference>
<dbReference type="HOGENOM" id="CLU_020019_1_4_1"/>
<evidence type="ECO:0008006" key="14">
    <source>
        <dbReference type="Google" id="ProtNLM"/>
    </source>
</evidence>
<dbReference type="Proteomes" id="UP000030752">
    <property type="component" value="Unassembled WGS sequence"/>
</dbReference>
<evidence type="ECO:0000256" key="2">
    <source>
        <dbReference type="ARBA" id="ARBA00006175"/>
    </source>
</evidence>
<evidence type="ECO:0000256" key="11">
    <source>
        <dbReference type="SAM" id="Phobius"/>
    </source>
</evidence>
<evidence type="ECO:0000256" key="1">
    <source>
        <dbReference type="ARBA" id="ARBA00004141"/>
    </source>
</evidence>
<dbReference type="OrthoDB" id="3222at2759"/>
<evidence type="ECO:0000313" key="12">
    <source>
        <dbReference type="EMBL" id="ETN45706.1"/>
    </source>
</evidence>
<keyword evidence="4" id="KW-0677">Repeat</keyword>
<comment type="similarity">
    <text evidence="2 9">Belongs to the MIP/aquaporin (TC 1.A.8) family.</text>
</comment>
<dbReference type="STRING" id="1220924.W2SAE8"/>
<dbReference type="eggNOG" id="KOG0223">
    <property type="taxonomic scope" value="Eukaryota"/>
</dbReference>
<dbReference type="PANTHER" id="PTHR19139">
    <property type="entry name" value="AQUAPORIN TRANSPORTER"/>
    <property type="match status" value="1"/>
</dbReference>
<comment type="subcellular location">
    <subcellularLocation>
        <location evidence="1">Membrane</location>
        <topology evidence="1">Multi-pass membrane protein</topology>
    </subcellularLocation>
</comment>
<dbReference type="PRINTS" id="PR00783">
    <property type="entry name" value="MINTRINSICP"/>
</dbReference>
<keyword evidence="6 11" id="KW-0472">Membrane</keyword>
<keyword evidence="7" id="KW-0325">Glycoprotein</keyword>
<dbReference type="InterPro" id="IPR000425">
    <property type="entry name" value="MIP"/>
</dbReference>
<name>W2SAE8_CYPE1</name>
<dbReference type="Pfam" id="PF00230">
    <property type="entry name" value="MIP"/>
    <property type="match status" value="1"/>
</dbReference>
<keyword evidence="3 9" id="KW-0812">Transmembrane</keyword>
<accession>W2SAE8</accession>
<dbReference type="InParanoid" id="W2SAE8"/>
<evidence type="ECO:0000256" key="7">
    <source>
        <dbReference type="ARBA" id="ARBA00023180"/>
    </source>
</evidence>
<dbReference type="PANTHER" id="PTHR19139:SF199">
    <property type="entry name" value="MIP17260P"/>
    <property type="match status" value="1"/>
</dbReference>
<feature type="region of interest" description="Disordered" evidence="10">
    <location>
        <begin position="249"/>
        <end position="368"/>
    </location>
</feature>
<proteinExistence type="inferred from homology"/>
<dbReference type="RefSeq" id="XP_008712434.1">
    <property type="nucleotide sequence ID" value="XM_008714212.1"/>
</dbReference>
<keyword evidence="5 11" id="KW-1133">Transmembrane helix</keyword>
<sequence>MVPKKIRNHFVAMAGEFVGTFMFLFFAFAGTQVANTPATNAGSQSTELPQGPNPAQLLYISLSFGFSLAVNAWVFYRVSGGLFNPAVTLGLCLIGGVPWSRGGLAVIAQMLGAMASAGVVKGLFPGPLAVTTSLSASTSLAQGLFIEMFLTANLIFTIFMLAAEKHKGTYLAPVGIGLSLFISELAGVYYTGGSLNPARSFGPCVANASFPSEHWIYWLGPVLGALIASGFYWFIKALEYEGANPGQDFDDLEASAFNPDEDLSRPVVSPNAPPPERPVSRDLTVTDSREGRSSSQNFTGQQPPNRSSQDRASRQQTSRRSQDYIIRHQPTLSSQDYNKPRVDVDLPGPQMANPAMGPSAYNNSPRKY</sequence>
<dbReference type="FunFam" id="1.20.1080.10:FF:000024">
    <property type="entry name" value="MIP aquaporin (Eurofung)"/>
    <property type="match status" value="1"/>
</dbReference>
<feature type="compositionally biased region" description="Polar residues" evidence="10">
    <location>
        <begin position="293"/>
        <end position="305"/>
    </location>
</feature>
<evidence type="ECO:0000256" key="8">
    <source>
        <dbReference type="ARBA" id="ARBA00034651"/>
    </source>
</evidence>
<evidence type="ECO:0000256" key="3">
    <source>
        <dbReference type="ARBA" id="ARBA00022692"/>
    </source>
</evidence>
<dbReference type="GeneID" id="19976878"/>
<keyword evidence="13" id="KW-1185">Reference proteome</keyword>
<dbReference type="EMBL" id="KB822712">
    <property type="protein sequence ID" value="ETN45706.1"/>
    <property type="molecule type" value="Genomic_DNA"/>
</dbReference>
<feature type="transmembrane region" description="Helical" evidence="11">
    <location>
        <begin position="215"/>
        <end position="235"/>
    </location>
</feature>
<dbReference type="InterPro" id="IPR034294">
    <property type="entry name" value="Aquaporin_transptr"/>
</dbReference>
<keyword evidence="9" id="KW-0813">Transport</keyword>
<evidence type="ECO:0000256" key="6">
    <source>
        <dbReference type="ARBA" id="ARBA00023136"/>
    </source>
</evidence>
<comment type="catalytic activity">
    <reaction evidence="8">
        <text>H2O(in) = H2O(out)</text>
        <dbReference type="Rhea" id="RHEA:29667"/>
        <dbReference type="ChEBI" id="CHEBI:15377"/>
    </reaction>
</comment>
<feature type="transmembrane region" description="Helical" evidence="11">
    <location>
        <begin position="57"/>
        <end position="76"/>
    </location>
</feature>